<accession>A0ABY6LM99</accession>
<feature type="transmembrane region" description="Helical" evidence="1">
    <location>
        <begin position="47"/>
        <end position="65"/>
    </location>
</feature>
<organism evidence="3 4">
    <name type="scientific">Cordylochernes scorpioides</name>
    <dbReference type="NCBI Taxonomy" id="51811"/>
    <lineage>
        <taxon>Eukaryota</taxon>
        <taxon>Metazoa</taxon>
        <taxon>Ecdysozoa</taxon>
        <taxon>Arthropoda</taxon>
        <taxon>Chelicerata</taxon>
        <taxon>Arachnida</taxon>
        <taxon>Pseudoscorpiones</taxon>
        <taxon>Cheliferoidea</taxon>
        <taxon>Chernetidae</taxon>
        <taxon>Cordylochernes</taxon>
    </lineage>
</organism>
<keyword evidence="1" id="KW-1133">Transmembrane helix</keyword>
<proteinExistence type="predicted"/>
<feature type="transmembrane region" description="Helical" evidence="1">
    <location>
        <begin position="21"/>
        <end position="41"/>
    </location>
</feature>
<protein>
    <submittedName>
        <fullName evidence="3">SLC7A1</fullName>
    </submittedName>
</protein>
<evidence type="ECO:0000313" key="3">
    <source>
        <dbReference type="EMBL" id="UYV82014.1"/>
    </source>
</evidence>
<reference evidence="3 4" key="1">
    <citation type="submission" date="2022-01" db="EMBL/GenBank/DDBJ databases">
        <title>A chromosomal length assembly of Cordylochernes scorpioides.</title>
        <authorList>
            <person name="Zeh D."/>
            <person name="Zeh J."/>
        </authorList>
    </citation>
    <scope>NUCLEOTIDE SEQUENCE [LARGE SCALE GENOMIC DNA]</scope>
    <source>
        <strain evidence="3">IN4F17</strain>
        <tissue evidence="3">Whole Body</tissue>
    </source>
</reference>
<dbReference type="Pfam" id="PF13906">
    <property type="entry name" value="AA_permease_C"/>
    <property type="match status" value="1"/>
</dbReference>
<dbReference type="Proteomes" id="UP001235939">
    <property type="component" value="Chromosome 21"/>
</dbReference>
<evidence type="ECO:0000259" key="2">
    <source>
        <dbReference type="Pfam" id="PF13906"/>
    </source>
</evidence>
<feature type="domain" description="Cationic amino acid transporter C-terminal" evidence="2">
    <location>
        <begin position="24"/>
        <end position="70"/>
    </location>
</feature>
<evidence type="ECO:0000313" key="4">
    <source>
        <dbReference type="Proteomes" id="UP001235939"/>
    </source>
</evidence>
<dbReference type="PANTHER" id="PTHR43243:SF105">
    <property type="entry name" value="CATIONIC AMINO ACID TRANSPORTER C-TERMINAL DOMAIN-CONTAINING PROTEIN"/>
    <property type="match status" value="1"/>
</dbReference>
<dbReference type="InterPro" id="IPR029485">
    <property type="entry name" value="CAT_C"/>
</dbReference>
<keyword evidence="1" id="KW-0812">Transmembrane</keyword>
<keyword evidence="4" id="KW-1185">Reference proteome</keyword>
<gene>
    <name evidence="3" type="ORF">LAZ67_21000406</name>
</gene>
<keyword evidence="1" id="KW-0472">Membrane</keyword>
<sequence length="104" mass="12089">MVQAIIMQVDFALTNVPEPRLVCAVPFIPLISIFCNIHLMMRLDTMTWIRFAIWMFLGFFIYFTYGIRKSVMRYPPSAKMLDSAVEDQPVPPVVIKTEQSHLIH</sequence>
<dbReference type="PANTHER" id="PTHR43243">
    <property type="entry name" value="INNER MEMBRANE TRANSPORTER YGJI-RELATED"/>
    <property type="match status" value="1"/>
</dbReference>
<name>A0ABY6LM99_9ARAC</name>
<dbReference type="EMBL" id="CP092883">
    <property type="protein sequence ID" value="UYV82014.1"/>
    <property type="molecule type" value="Genomic_DNA"/>
</dbReference>
<evidence type="ECO:0000256" key="1">
    <source>
        <dbReference type="SAM" id="Phobius"/>
    </source>
</evidence>